<feature type="transmembrane region" description="Helical" evidence="1">
    <location>
        <begin position="145"/>
        <end position="172"/>
    </location>
</feature>
<proteinExistence type="predicted"/>
<evidence type="ECO:0008006" key="4">
    <source>
        <dbReference type="Google" id="ProtNLM"/>
    </source>
</evidence>
<accession>A0ABV5M467</accession>
<sequence length="191" mass="20015">MTSTSFVRAGALVAPALLFGYGTLRLIDRSDGRMDKGAWMWNTGHVMFFIAMALLAALAVGARARLPLRAFGNRLAANLAVVATLVGGLAFLWVITGDLFPSFRDAAPLPTALAVAGNAAFMLGLLTLLIQLVRATRLPAWSPVAVLFAFLMIAVSLDTIPVAAVLLFVGLLPLSSDRAPLSGSGPRLARG</sequence>
<feature type="transmembrane region" description="Helical" evidence="1">
    <location>
        <begin position="39"/>
        <end position="59"/>
    </location>
</feature>
<organism evidence="2 3">
    <name type="scientific">Dactylosporangium vinaceum</name>
    <dbReference type="NCBI Taxonomy" id="53362"/>
    <lineage>
        <taxon>Bacteria</taxon>
        <taxon>Bacillati</taxon>
        <taxon>Actinomycetota</taxon>
        <taxon>Actinomycetes</taxon>
        <taxon>Micromonosporales</taxon>
        <taxon>Micromonosporaceae</taxon>
        <taxon>Dactylosporangium</taxon>
    </lineage>
</organism>
<dbReference type="RefSeq" id="WP_223093571.1">
    <property type="nucleotide sequence ID" value="NZ_CP061913.1"/>
</dbReference>
<name>A0ABV5M467_9ACTN</name>
<reference evidence="2 3" key="1">
    <citation type="submission" date="2024-09" db="EMBL/GenBank/DDBJ databases">
        <authorList>
            <person name="Sun Q."/>
            <person name="Mori K."/>
        </authorList>
    </citation>
    <scope>NUCLEOTIDE SEQUENCE [LARGE SCALE GENOMIC DNA]</scope>
    <source>
        <strain evidence="2 3">JCM 3307</strain>
    </source>
</reference>
<gene>
    <name evidence="2" type="ORF">ACFFTR_11075</name>
</gene>
<dbReference type="EMBL" id="JBHMCA010000022">
    <property type="protein sequence ID" value="MFB9443626.1"/>
    <property type="molecule type" value="Genomic_DNA"/>
</dbReference>
<comment type="caution">
    <text evidence="2">The sequence shown here is derived from an EMBL/GenBank/DDBJ whole genome shotgun (WGS) entry which is preliminary data.</text>
</comment>
<evidence type="ECO:0000256" key="1">
    <source>
        <dbReference type="SAM" id="Phobius"/>
    </source>
</evidence>
<protein>
    <recommendedName>
        <fullName evidence="4">Integral membrane protein</fullName>
    </recommendedName>
</protein>
<keyword evidence="1" id="KW-0812">Transmembrane</keyword>
<feature type="transmembrane region" description="Helical" evidence="1">
    <location>
        <begin position="112"/>
        <end position="133"/>
    </location>
</feature>
<feature type="transmembrane region" description="Helical" evidence="1">
    <location>
        <begin position="79"/>
        <end position="100"/>
    </location>
</feature>
<dbReference type="Proteomes" id="UP001589608">
    <property type="component" value="Unassembled WGS sequence"/>
</dbReference>
<keyword evidence="1" id="KW-1133">Transmembrane helix</keyword>
<keyword evidence="1" id="KW-0472">Membrane</keyword>
<evidence type="ECO:0000313" key="2">
    <source>
        <dbReference type="EMBL" id="MFB9443626.1"/>
    </source>
</evidence>
<evidence type="ECO:0000313" key="3">
    <source>
        <dbReference type="Proteomes" id="UP001589608"/>
    </source>
</evidence>
<feature type="transmembrane region" description="Helical" evidence="1">
    <location>
        <begin position="6"/>
        <end position="27"/>
    </location>
</feature>
<keyword evidence="3" id="KW-1185">Reference proteome</keyword>